<gene>
    <name evidence="5" type="primary">LOC113207400</name>
</gene>
<feature type="compositionally biased region" description="Polar residues" evidence="1">
    <location>
        <begin position="279"/>
        <end position="292"/>
    </location>
</feature>
<keyword evidence="2" id="KW-1133">Transmembrane helix</keyword>
<dbReference type="GeneID" id="113207400"/>
<dbReference type="PANTHER" id="PTHR39959:SF2">
    <property type="entry name" value="RE44287P"/>
    <property type="match status" value="1"/>
</dbReference>
<name>A0A9C6U3W8_FRAOC</name>
<evidence type="ECO:0000256" key="3">
    <source>
        <dbReference type="SAM" id="SignalP"/>
    </source>
</evidence>
<organism evidence="4 5">
    <name type="scientific">Frankliniella occidentalis</name>
    <name type="common">Western flower thrips</name>
    <name type="synonym">Euthrips occidentalis</name>
    <dbReference type="NCBI Taxonomy" id="133901"/>
    <lineage>
        <taxon>Eukaryota</taxon>
        <taxon>Metazoa</taxon>
        <taxon>Ecdysozoa</taxon>
        <taxon>Arthropoda</taxon>
        <taxon>Hexapoda</taxon>
        <taxon>Insecta</taxon>
        <taxon>Pterygota</taxon>
        <taxon>Neoptera</taxon>
        <taxon>Paraneoptera</taxon>
        <taxon>Thysanoptera</taxon>
        <taxon>Terebrantia</taxon>
        <taxon>Thripoidea</taxon>
        <taxon>Thripidae</taxon>
        <taxon>Frankliniella</taxon>
    </lineage>
</organism>
<feature type="compositionally biased region" description="Polar residues" evidence="1">
    <location>
        <begin position="349"/>
        <end position="361"/>
    </location>
</feature>
<feature type="transmembrane region" description="Helical" evidence="2">
    <location>
        <begin position="971"/>
        <end position="993"/>
    </location>
</feature>
<feature type="region of interest" description="Disordered" evidence="1">
    <location>
        <begin position="390"/>
        <end position="418"/>
    </location>
</feature>
<feature type="region of interest" description="Disordered" evidence="1">
    <location>
        <begin position="26"/>
        <end position="65"/>
    </location>
</feature>
<dbReference type="Proteomes" id="UP000504606">
    <property type="component" value="Unplaced"/>
</dbReference>
<proteinExistence type="predicted"/>
<keyword evidence="2" id="KW-0472">Membrane</keyword>
<evidence type="ECO:0000256" key="1">
    <source>
        <dbReference type="SAM" id="MobiDB-lite"/>
    </source>
</evidence>
<feature type="region of interest" description="Disordered" evidence="1">
    <location>
        <begin position="437"/>
        <end position="562"/>
    </location>
</feature>
<protein>
    <submittedName>
        <fullName evidence="5">Uncharacterized protein LOC113207400</fullName>
    </submittedName>
</protein>
<dbReference type="OrthoDB" id="6757328at2759"/>
<evidence type="ECO:0000256" key="2">
    <source>
        <dbReference type="SAM" id="Phobius"/>
    </source>
</evidence>
<feature type="compositionally biased region" description="Basic and acidic residues" evidence="1">
    <location>
        <begin position="110"/>
        <end position="122"/>
    </location>
</feature>
<accession>A0A9C6U3W8</accession>
<keyword evidence="3" id="KW-0732">Signal</keyword>
<dbReference type="RefSeq" id="XP_052120629.1">
    <property type="nucleotide sequence ID" value="XM_052264669.1"/>
</dbReference>
<feature type="region of interest" description="Disordered" evidence="1">
    <location>
        <begin position="96"/>
        <end position="361"/>
    </location>
</feature>
<dbReference type="AlphaFoldDB" id="A0A9C6U3W8"/>
<dbReference type="KEGG" id="foc:113207400"/>
<keyword evidence="2" id="KW-0812">Transmembrane</keyword>
<feature type="region of interest" description="Disordered" evidence="1">
    <location>
        <begin position="945"/>
        <end position="967"/>
    </location>
</feature>
<feature type="signal peptide" evidence="3">
    <location>
        <begin position="1"/>
        <end position="20"/>
    </location>
</feature>
<evidence type="ECO:0000313" key="4">
    <source>
        <dbReference type="Proteomes" id="UP000504606"/>
    </source>
</evidence>
<keyword evidence="4" id="KW-1185">Reference proteome</keyword>
<dbReference type="PANTHER" id="PTHR39959">
    <property type="entry name" value="RE44287P-RELATED"/>
    <property type="match status" value="1"/>
</dbReference>
<sequence length="998" mass="109840">MVQIVWLVACVVILAGKASAAAEMATGTASTTGMPPPLNATRTRQAKDPAAESTGRSSGEPAKPKLMVVFASRAIDESRTEPPRTMLLFDDMQVDRKSDVPEEPSSELLPPHEDDIRGDDRQAGSYGAGYNYPKPQQDDPKLSAGYHYPKPQQDDSKPSAGYKYPKPQQDAPKPASGYHYPKPQQDDLKPSTGYDYPKPQQDDSKPSTGYQYPKPQQGGVKPSSGYHYPKPQQDDLKPSTGYDYPKPQQDELKPSAGYHYSKPLQDDSKWAGYDYPLPQQDSQRPAQEDNSPPQLPSSGYLHPMVQATSTWRPLTQIPDQDYLPPKGQLPLEEPARPTYGAPAPVWSGGTPTTNFDEVTPSTMTSFRPEYLEVNPTQPPTMQDELPFSHAQITWPPTDGYLPPKPQFDGNEPVKKPLLDESPYFSYLPAQEPVRAYLPSKQPLRDDLTASNYLPPKQTIRDDAPTNNYLPPKQPLRDDAPINSYIPPKQPLRDDAPTSNYLPPKQPIRDDAPTNTYIPPKQPLRDDTPTNNYLPPKQPLRDDAPINSYIPPKQPLRDEAPTSDYLPPKQPLRDNVPTNAYLPPEQPLRDHYPLDIYDPPRDTGQSFDKEEDLFKSIQAQPRHLSAALRAGSVDEHGIRVTDMSCLRTAHRARFTATITSPRFVAWPPVLEAVPGGGAAPTDCRIIADPADPHHRFLVDLSNPDLTRCGVKGCSGEGEPRLCSRVLMPSLPGLRLASDPVLLLQCSLQPASVSLLQQARIVAAQPASGRSAGVVHAGGERAPLHAHLQLHRRGASGEFSRPMQPGGAVHLGDELQLRATVRRGDGWQSSRLSDVVVRRGSDAVHLVGADGCSNQEMRAVCPRDQGWLVGEPLVSLLTMRVFMFRGMQDGDQLVLTARVVACLDRADCKLSAETCEARTRHARARRSSGGLNATAVSFEESVSFVVRRGSPGHSSDVTEERESTAPAPQKQNLFTTASMILATILPSTAILLYWCKRSIR</sequence>
<feature type="chain" id="PRO_5039263346" evidence="3">
    <location>
        <begin position="21"/>
        <end position="998"/>
    </location>
</feature>
<reference evidence="5" key="1">
    <citation type="submission" date="2025-08" db="UniProtKB">
        <authorList>
            <consortium name="RefSeq"/>
        </authorList>
    </citation>
    <scope>IDENTIFICATION</scope>
    <source>
        <tissue evidence="5">Whole organism</tissue>
    </source>
</reference>
<evidence type="ECO:0000313" key="5">
    <source>
        <dbReference type="RefSeq" id="XP_052120629.1"/>
    </source>
</evidence>